<evidence type="ECO:0000313" key="3">
    <source>
        <dbReference type="Proteomes" id="UP000249499"/>
    </source>
</evidence>
<evidence type="ECO:0000256" key="1">
    <source>
        <dbReference type="SAM" id="Phobius"/>
    </source>
</evidence>
<evidence type="ECO:0000313" key="2">
    <source>
        <dbReference type="EMBL" id="WFR94895.1"/>
    </source>
</evidence>
<dbReference type="AlphaFoldDB" id="A0AAF1K3S9"/>
<feature type="transmembrane region" description="Helical" evidence="1">
    <location>
        <begin position="18"/>
        <end position="38"/>
    </location>
</feature>
<reference evidence="3" key="2">
    <citation type="journal article" date="2023" name="MicrobiologyOpen">
        <title>Genomics of the tumorigenes clade of the family Rhizobiaceae and description of Rhizobium rhododendri sp. nov.</title>
        <authorList>
            <person name="Kuzmanovic N."/>
            <person name="diCenzo G.C."/>
            <person name="Bunk B."/>
            <person name="Sproeer C."/>
            <person name="Fruehling A."/>
            <person name="Neumann-Schaal M."/>
            <person name="Overmann J."/>
            <person name="Smalla K."/>
        </authorList>
    </citation>
    <scope>NUCLEOTIDE SEQUENCE [LARGE SCALE GENOMIC DNA]</scope>
    <source>
        <strain evidence="3">1078</strain>
    </source>
</reference>
<keyword evidence="1" id="KW-1133">Transmembrane helix</keyword>
<proteinExistence type="predicted"/>
<name>A0AAF1K3S9_9HYPH</name>
<dbReference type="Pfam" id="PF09898">
    <property type="entry name" value="DUF2125"/>
    <property type="match status" value="1"/>
</dbReference>
<sequence length="338" mass="35765">MSASSQSERSGRGFRGMFILLGIIVLLAAVYTAGWFYAASALKTNVLRALGKQDAAGFTGQCTDLDQQGFPFRIGLTCSKVQIDDHTRGVSATFDDLSASAHVYAPGNIEWQLNSPAEIRTSQGLTISSEWAALQSTMVTRGNGIEQGATTINGLKTAVVSSATGQTVNFTADKTEIHVRQNGEDLEAVFEVKNSNAVIKDFPQLPALAAEIDVTLTGKAGLLDGSEKDGRGLFGASGILRKVTTDIGDGRIMTLSGPFSFDDDGFLSGQFKLEIQQISHWRDSIKQAIPAAKQTVDMAGKLLKALAAGEDKVSVDLTVDHGAVTLSGFIPVGKIPPI</sequence>
<keyword evidence="1" id="KW-0472">Membrane</keyword>
<keyword evidence="3" id="KW-1185">Reference proteome</keyword>
<dbReference type="InterPro" id="IPR018666">
    <property type="entry name" value="DUF2125"/>
</dbReference>
<dbReference type="Proteomes" id="UP000249499">
    <property type="component" value="Chromosome"/>
</dbReference>
<gene>
    <name evidence="2" type="ORF">PR017_13940</name>
</gene>
<keyword evidence="1" id="KW-0812">Transmembrane</keyword>
<protein>
    <submittedName>
        <fullName evidence="2">DUF2125 domain-containing protein</fullName>
    </submittedName>
</protein>
<organism evidence="2 3">
    <name type="scientific">Rhizobium tumorigenes</name>
    <dbReference type="NCBI Taxonomy" id="2041385"/>
    <lineage>
        <taxon>Bacteria</taxon>
        <taxon>Pseudomonadati</taxon>
        <taxon>Pseudomonadota</taxon>
        <taxon>Alphaproteobacteria</taxon>
        <taxon>Hyphomicrobiales</taxon>
        <taxon>Rhizobiaceae</taxon>
        <taxon>Rhizobium/Agrobacterium group</taxon>
        <taxon>Rhizobium</taxon>
    </lineage>
</organism>
<dbReference type="KEGG" id="rtu:PR017_13940"/>
<dbReference type="EMBL" id="CP117255">
    <property type="protein sequence ID" value="WFR94895.1"/>
    <property type="molecule type" value="Genomic_DNA"/>
</dbReference>
<reference evidence="2 3" key="1">
    <citation type="journal article" date="2018" name="Sci. Rep.">
        <title>Rhizobium tumorigenes sp. nov., a novel plant tumorigenic bacterium isolated from cane gall tumors on thornless blackberry.</title>
        <authorList>
            <person name="Kuzmanovi N."/>
            <person name="Smalla K."/>
            <person name="Gronow S."/>
            <person name="PuBawska J."/>
        </authorList>
    </citation>
    <scope>NUCLEOTIDE SEQUENCE [LARGE SCALE GENOMIC DNA]</scope>
    <source>
        <strain evidence="2 3">1078</strain>
    </source>
</reference>
<accession>A0AAF1K3S9</accession>
<dbReference type="RefSeq" id="WP_111219892.1">
    <property type="nucleotide sequence ID" value="NZ_CP117255.1"/>
</dbReference>